<dbReference type="EMBL" id="LR862139">
    <property type="protein sequence ID" value="CAD1819229.1"/>
    <property type="molecule type" value="Genomic_DNA"/>
</dbReference>
<reference evidence="2" key="1">
    <citation type="submission" date="2020-07" db="EMBL/GenBank/DDBJ databases">
        <authorList>
            <person name="Lin J."/>
        </authorList>
    </citation>
    <scope>NUCLEOTIDE SEQUENCE</scope>
</reference>
<proteinExistence type="predicted"/>
<organism evidence="2">
    <name type="scientific">Ananas comosus var. bracteatus</name>
    <name type="common">red pineapple</name>
    <dbReference type="NCBI Taxonomy" id="296719"/>
    <lineage>
        <taxon>Eukaryota</taxon>
        <taxon>Viridiplantae</taxon>
        <taxon>Streptophyta</taxon>
        <taxon>Embryophyta</taxon>
        <taxon>Tracheophyta</taxon>
        <taxon>Spermatophyta</taxon>
        <taxon>Magnoliopsida</taxon>
        <taxon>Liliopsida</taxon>
        <taxon>Poales</taxon>
        <taxon>Bromeliaceae</taxon>
        <taxon>Bromelioideae</taxon>
        <taxon>Ananas</taxon>
    </lineage>
</organism>
<evidence type="ECO:0000256" key="1">
    <source>
        <dbReference type="SAM" id="MobiDB-lite"/>
    </source>
</evidence>
<evidence type="ECO:0000313" key="2">
    <source>
        <dbReference type="EMBL" id="CAD1819229.1"/>
    </source>
</evidence>
<feature type="region of interest" description="Disordered" evidence="1">
    <location>
        <begin position="33"/>
        <end position="61"/>
    </location>
</feature>
<dbReference type="PANTHER" id="PTHR33647">
    <property type="entry name" value="OS01G0793900 PROTEIN"/>
    <property type="match status" value="1"/>
</dbReference>
<protein>
    <submittedName>
        <fullName evidence="2">Uncharacterized protein</fullName>
    </submittedName>
</protein>
<gene>
    <name evidence="2" type="ORF">CB5_LOCUS2440</name>
</gene>
<dbReference type="AlphaFoldDB" id="A0A6V7NKU5"/>
<accession>A0A6V7NKU5</accession>
<feature type="compositionally biased region" description="Basic and acidic residues" evidence="1">
    <location>
        <begin position="33"/>
        <end position="57"/>
    </location>
</feature>
<sequence>MGNCIDHQSDVSWADEGFWEFSEGDSPRLRFSEKLNEARTREEQENTKREENGREGRCSTTTEVKIKITKKQLQELLTQIDEKGLPIQKVLAELISMSESYRLRDDQHWRPVLQSIPEVAE</sequence>
<name>A0A6V7NKU5_ANACO</name>
<dbReference type="PANTHER" id="PTHR33647:SF5">
    <property type="entry name" value="OS01G0793900 PROTEIN"/>
    <property type="match status" value="1"/>
</dbReference>